<protein>
    <submittedName>
        <fullName evidence="2">CE295 protein</fullName>
    </submittedName>
</protein>
<dbReference type="GO" id="GO:0046599">
    <property type="term" value="P:regulation of centriole replication"/>
    <property type="evidence" value="ECO:0007669"/>
    <property type="project" value="TreeGrafter"/>
</dbReference>
<dbReference type="PANTHER" id="PTHR21553">
    <property type="entry name" value="ALMS1-RELATED"/>
    <property type="match status" value="1"/>
</dbReference>
<dbReference type="EMBL" id="VWZN01017767">
    <property type="protein sequence ID" value="NWR50841.1"/>
    <property type="molecule type" value="Genomic_DNA"/>
</dbReference>
<comment type="caution">
    <text evidence="2">The sequence shown here is derived from an EMBL/GenBank/DDBJ whole genome shotgun (WGS) entry which is preliminary data.</text>
</comment>
<proteinExistence type="predicted"/>
<accession>A0A7K4XV34</accession>
<dbReference type="Proteomes" id="UP000529728">
    <property type="component" value="Unassembled WGS sequence"/>
</dbReference>
<feature type="region of interest" description="Disordered" evidence="1">
    <location>
        <begin position="34"/>
        <end position="62"/>
    </location>
</feature>
<organism evidence="2 3">
    <name type="scientific">Regulus satrapa</name>
    <name type="common">Golden-crowned kinglet</name>
    <dbReference type="NCBI Taxonomy" id="13245"/>
    <lineage>
        <taxon>Eukaryota</taxon>
        <taxon>Metazoa</taxon>
        <taxon>Chordata</taxon>
        <taxon>Craniata</taxon>
        <taxon>Vertebrata</taxon>
        <taxon>Euteleostomi</taxon>
        <taxon>Archelosauria</taxon>
        <taxon>Archosauria</taxon>
        <taxon>Dinosauria</taxon>
        <taxon>Saurischia</taxon>
        <taxon>Theropoda</taxon>
        <taxon>Coelurosauria</taxon>
        <taxon>Aves</taxon>
        <taxon>Neognathae</taxon>
        <taxon>Neoaves</taxon>
        <taxon>Telluraves</taxon>
        <taxon>Australaves</taxon>
        <taxon>Passeriformes</taxon>
        <taxon>Regulidae</taxon>
        <taxon>Regulus</taxon>
    </lineage>
</organism>
<evidence type="ECO:0000313" key="3">
    <source>
        <dbReference type="Proteomes" id="UP000529728"/>
    </source>
</evidence>
<gene>
    <name evidence="2" type="primary">Cep295_3</name>
    <name evidence="2" type="ORF">REGSAT_R04643</name>
</gene>
<keyword evidence="3" id="KW-1185">Reference proteome</keyword>
<reference evidence="2 3" key="1">
    <citation type="submission" date="2019-09" db="EMBL/GenBank/DDBJ databases">
        <title>Bird 10,000 Genomes (B10K) Project - Family phase.</title>
        <authorList>
            <person name="Zhang G."/>
        </authorList>
    </citation>
    <scope>NUCLEOTIDE SEQUENCE [LARGE SCALE GENOMIC DNA]</scope>
    <source>
        <strain evidence="2">B10K-DU-001-18</strain>
        <tissue evidence="2">Muscle</tissue>
    </source>
</reference>
<dbReference type="PANTHER" id="PTHR21553:SF26">
    <property type="entry name" value="ALMS MOTIF DOMAIN-CONTAINING PROTEIN"/>
    <property type="match status" value="1"/>
</dbReference>
<name>A0A7K4XV34_REGSA</name>
<sequence length="164" mass="19346">MKPCGASNFSVTRYHIAEALVDREVDAEQPDAHLAAEEEGRRLEQLQREAERERRKQLEKAHVRGSHALKKIQLAKDRERLLEELEQMHAQDQMRRRQFVTQMPPQLSVPPYKRMEIEEEWQRELESAFEDMYNGDRNMKGDLILQFEPQPLPAPSDRAQDNDL</sequence>
<dbReference type="GO" id="GO:0005813">
    <property type="term" value="C:centrosome"/>
    <property type="evidence" value="ECO:0007669"/>
    <property type="project" value="TreeGrafter"/>
</dbReference>
<dbReference type="GO" id="GO:0005814">
    <property type="term" value="C:centriole"/>
    <property type="evidence" value="ECO:0007669"/>
    <property type="project" value="TreeGrafter"/>
</dbReference>
<dbReference type="AlphaFoldDB" id="A0A7K4XV34"/>
<dbReference type="OrthoDB" id="6359887at2759"/>
<dbReference type="GO" id="GO:0005829">
    <property type="term" value="C:cytosol"/>
    <property type="evidence" value="ECO:0007669"/>
    <property type="project" value="TreeGrafter"/>
</dbReference>
<feature type="non-terminal residue" evidence="2">
    <location>
        <position position="164"/>
    </location>
</feature>
<evidence type="ECO:0000313" key="2">
    <source>
        <dbReference type="EMBL" id="NWR50841.1"/>
    </source>
</evidence>
<evidence type="ECO:0000256" key="1">
    <source>
        <dbReference type="SAM" id="MobiDB-lite"/>
    </source>
</evidence>
<feature type="non-terminal residue" evidence="2">
    <location>
        <position position="1"/>
    </location>
</feature>